<feature type="domain" description="C2H2-type" evidence="9">
    <location>
        <begin position="307"/>
        <end position="335"/>
    </location>
</feature>
<evidence type="ECO:0000256" key="1">
    <source>
        <dbReference type="ARBA" id="ARBA00004123"/>
    </source>
</evidence>
<evidence type="ECO:0000259" key="9">
    <source>
        <dbReference type="PROSITE" id="PS50157"/>
    </source>
</evidence>
<gene>
    <name evidence="10" type="ORF">R5R35_003797</name>
</gene>
<dbReference type="GO" id="GO:0005634">
    <property type="term" value="C:nucleus"/>
    <property type="evidence" value="ECO:0007669"/>
    <property type="project" value="UniProtKB-SubCell"/>
</dbReference>
<dbReference type="SMART" id="SM00355">
    <property type="entry name" value="ZnF_C2H2"/>
    <property type="match status" value="6"/>
</dbReference>
<evidence type="ECO:0000256" key="3">
    <source>
        <dbReference type="ARBA" id="ARBA00022737"/>
    </source>
</evidence>
<evidence type="ECO:0000256" key="2">
    <source>
        <dbReference type="ARBA" id="ARBA00022723"/>
    </source>
</evidence>
<name>A0AAN9VA52_9ORTH</name>
<dbReference type="FunFam" id="3.30.160.60:FF:000340">
    <property type="entry name" value="zinc finger protein 473 isoform X1"/>
    <property type="match status" value="1"/>
</dbReference>
<dbReference type="EMBL" id="JAZDUA010000333">
    <property type="protein sequence ID" value="KAK7794420.1"/>
    <property type="molecule type" value="Genomic_DNA"/>
</dbReference>
<dbReference type="GO" id="GO:0000981">
    <property type="term" value="F:DNA-binding transcription factor activity, RNA polymerase II-specific"/>
    <property type="evidence" value="ECO:0007669"/>
    <property type="project" value="TreeGrafter"/>
</dbReference>
<dbReference type="GO" id="GO:0008270">
    <property type="term" value="F:zinc ion binding"/>
    <property type="evidence" value="ECO:0007669"/>
    <property type="project" value="UniProtKB-KW"/>
</dbReference>
<feature type="domain" description="C2H2-type" evidence="9">
    <location>
        <begin position="192"/>
        <end position="219"/>
    </location>
</feature>
<evidence type="ECO:0000256" key="6">
    <source>
        <dbReference type="ARBA" id="ARBA00023242"/>
    </source>
</evidence>
<dbReference type="Pfam" id="PF13912">
    <property type="entry name" value="zf-C2H2_6"/>
    <property type="match status" value="1"/>
</dbReference>
<dbReference type="PANTHER" id="PTHR24388">
    <property type="entry name" value="ZINC FINGER PROTEIN"/>
    <property type="match status" value="1"/>
</dbReference>
<feature type="domain" description="C2H2-type" evidence="9">
    <location>
        <begin position="220"/>
        <end position="247"/>
    </location>
</feature>
<dbReference type="PROSITE" id="PS00028">
    <property type="entry name" value="ZINC_FINGER_C2H2_1"/>
    <property type="match status" value="6"/>
</dbReference>
<evidence type="ECO:0000313" key="10">
    <source>
        <dbReference type="EMBL" id="KAK7794420.1"/>
    </source>
</evidence>
<dbReference type="GO" id="GO:0000978">
    <property type="term" value="F:RNA polymerase II cis-regulatory region sequence-specific DNA binding"/>
    <property type="evidence" value="ECO:0007669"/>
    <property type="project" value="TreeGrafter"/>
</dbReference>
<dbReference type="InterPro" id="IPR013087">
    <property type="entry name" value="Znf_C2H2_type"/>
</dbReference>
<dbReference type="Pfam" id="PF00096">
    <property type="entry name" value="zf-C2H2"/>
    <property type="match status" value="5"/>
</dbReference>
<evidence type="ECO:0000313" key="11">
    <source>
        <dbReference type="Proteomes" id="UP001378592"/>
    </source>
</evidence>
<keyword evidence="5" id="KW-0862">Zinc</keyword>
<keyword evidence="11" id="KW-1185">Reference proteome</keyword>
<proteinExistence type="inferred from homology"/>
<keyword evidence="2" id="KW-0479">Metal-binding</keyword>
<keyword evidence="4 8" id="KW-0863">Zinc-finger</keyword>
<dbReference type="PROSITE" id="PS50157">
    <property type="entry name" value="ZINC_FINGER_C2H2_2"/>
    <property type="match status" value="6"/>
</dbReference>
<dbReference type="SUPFAM" id="SSF57667">
    <property type="entry name" value="beta-beta-alpha zinc fingers"/>
    <property type="match status" value="3"/>
</dbReference>
<dbReference type="Proteomes" id="UP001378592">
    <property type="component" value="Unassembled WGS sequence"/>
</dbReference>
<feature type="domain" description="C2H2-type" evidence="9">
    <location>
        <begin position="164"/>
        <end position="191"/>
    </location>
</feature>
<dbReference type="Gene3D" id="3.30.160.60">
    <property type="entry name" value="Classic Zinc Finger"/>
    <property type="match status" value="5"/>
</dbReference>
<keyword evidence="3" id="KW-0677">Repeat</keyword>
<protein>
    <recommendedName>
        <fullName evidence="9">C2H2-type domain-containing protein</fullName>
    </recommendedName>
</protein>
<sequence length="696" mass="78003">MALDIHCIENDPQRILGVKEEVVVTQELFPNTDSRNSNASNIFLENESVGENRCILPILVDDTEFGVVNEVVGAEGLRVGASVIPNSNVEEEMVRREAIPLQSKMPSCSGRGRRGHMRFPTSENNDFNNVNDSMNNEVLLESDRRTTMHYIKYIKRDGKTFKLWECGICSKEFRHQYTLMRHLPTHTDERNFKCETCGKGFRQMSTLSQHRAIHSDARPYVCEVCTKTFNRVSTLISHRKTHSAHKPHKCHVCGKGFHQKGNLRNHIFTHTNERPYKCEVCSKGFNQMSNLMCHKVKAHSNGERVLYSCNICKLEFPRKYALKSHEQYAHGIQQTDKNIAIQKLDASSFGGFSQQKENTDPNNSVQFVCLGNGEKIENSRNYIPNNVSLHTLNKIEAEGSSNGQDTKSYPGIIIDAINTKAMMIARETGQTAFALLKLAKGSPVLVKVLCISHEKHMLIPASAEDLKTADEITISSNLDAAKNGSVRALHIKIPIVATVIQKADADGRITMHVESPGYNPDVNLFGDSNEAMRIAKQGSSMQIASTISSRPFMDCNSDNSSSENKIDAHSLDLINNHVNSDIQRFMNVENSSDIQFMCSSVNGMEYQVLSAEEAMQMMQQPVQTIEVVNDNINHIRQSHAMQENNLPDFVDEMCSDFQMHQGNNPMMITQSDLDSLGVAVNQQDLSFSNDGNLLPC</sequence>
<feature type="domain" description="C2H2-type" evidence="9">
    <location>
        <begin position="276"/>
        <end position="304"/>
    </location>
</feature>
<keyword evidence="6" id="KW-0539">Nucleus</keyword>
<organism evidence="10 11">
    <name type="scientific">Gryllus longicercus</name>
    <dbReference type="NCBI Taxonomy" id="2509291"/>
    <lineage>
        <taxon>Eukaryota</taxon>
        <taxon>Metazoa</taxon>
        <taxon>Ecdysozoa</taxon>
        <taxon>Arthropoda</taxon>
        <taxon>Hexapoda</taxon>
        <taxon>Insecta</taxon>
        <taxon>Pterygota</taxon>
        <taxon>Neoptera</taxon>
        <taxon>Polyneoptera</taxon>
        <taxon>Orthoptera</taxon>
        <taxon>Ensifera</taxon>
        <taxon>Gryllidea</taxon>
        <taxon>Grylloidea</taxon>
        <taxon>Gryllidae</taxon>
        <taxon>Gryllinae</taxon>
        <taxon>Gryllus</taxon>
    </lineage>
</organism>
<comment type="similarity">
    <text evidence="7">Belongs to the snail C2H2-type zinc-finger protein family.</text>
</comment>
<reference evidence="10 11" key="1">
    <citation type="submission" date="2024-03" db="EMBL/GenBank/DDBJ databases">
        <title>The genome assembly and annotation of the cricket Gryllus longicercus Weissman &amp; Gray.</title>
        <authorList>
            <person name="Szrajer S."/>
            <person name="Gray D."/>
            <person name="Ylla G."/>
        </authorList>
    </citation>
    <scope>NUCLEOTIDE SEQUENCE [LARGE SCALE GENOMIC DNA]</scope>
    <source>
        <strain evidence="10">DAG 2021-001</strain>
        <tissue evidence="10">Whole body minus gut</tissue>
    </source>
</reference>
<feature type="domain" description="C2H2-type" evidence="9">
    <location>
        <begin position="248"/>
        <end position="275"/>
    </location>
</feature>
<evidence type="ECO:0000256" key="4">
    <source>
        <dbReference type="ARBA" id="ARBA00022771"/>
    </source>
</evidence>
<dbReference type="FunFam" id="3.30.160.60:FF:000176">
    <property type="entry name" value="zinc finger protein 70"/>
    <property type="match status" value="1"/>
</dbReference>
<dbReference type="InterPro" id="IPR050527">
    <property type="entry name" value="Snail/Krueppel_Znf"/>
</dbReference>
<evidence type="ECO:0000256" key="7">
    <source>
        <dbReference type="ARBA" id="ARBA00037948"/>
    </source>
</evidence>
<comment type="subcellular location">
    <subcellularLocation>
        <location evidence="1">Nucleus</location>
    </subcellularLocation>
</comment>
<dbReference type="PANTHER" id="PTHR24388:SF104">
    <property type="entry name" value="AT-RICH BINDING PROTEIN-RELATED"/>
    <property type="match status" value="1"/>
</dbReference>
<accession>A0AAN9VA52</accession>
<evidence type="ECO:0000256" key="8">
    <source>
        <dbReference type="PROSITE-ProRule" id="PRU00042"/>
    </source>
</evidence>
<dbReference type="FunFam" id="3.30.160.60:FF:000870">
    <property type="entry name" value="zinc finger protein 197 isoform X1"/>
    <property type="match status" value="1"/>
</dbReference>
<dbReference type="FunFam" id="3.30.160.60:FF:000512">
    <property type="entry name" value="zinc finger protein 197 isoform X1"/>
    <property type="match status" value="1"/>
</dbReference>
<dbReference type="InterPro" id="IPR036236">
    <property type="entry name" value="Znf_C2H2_sf"/>
</dbReference>
<dbReference type="AlphaFoldDB" id="A0AAN9VA52"/>
<comment type="caution">
    <text evidence="10">The sequence shown here is derived from an EMBL/GenBank/DDBJ whole genome shotgun (WGS) entry which is preliminary data.</text>
</comment>
<evidence type="ECO:0000256" key="5">
    <source>
        <dbReference type="ARBA" id="ARBA00022833"/>
    </source>
</evidence>